<dbReference type="PROSITE" id="PS51257">
    <property type="entry name" value="PROKAR_LIPOPROTEIN"/>
    <property type="match status" value="1"/>
</dbReference>
<dbReference type="OrthoDB" id="954882at2"/>
<dbReference type="Proteomes" id="UP000187941">
    <property type="component" value="Chromosome"/>
</dbReference>
<organism evidence="2 3">
    <name type="scientific">Spirosoma montaniterrae</name>
    <dbReference type="NCBI Taxonomy" id="1178516"/>
    <lineage>
        <taxon>Bacteria</taxon>
        <taxon>Pseudomonadati</taxon>
        <taxon>Bacteroidota</taxon>
        <taxon>Cytophagia</taxon>
        <taxon>Cytophagales</taxon>
        <taxon>Cytophagaceae</taxon>
        <taxon>Spirosoma</taxon>
    </lineage>
</organism>
<dbReference type="RefSeq" id="WP_077131838.1">
    <property type="nucleotide sequence ID" value="NZ_CP014263.1"/>
</dbReference>
<sequence length="154" mass="17202">MNLFLYRSTASVLSAFVLIFGLMACSQSDDDPQPLTKAELLVRTWEVQSATSAYGRTSYLFYEKGRSDNDSDLSAYRFAFRADGSYSFIDGSSSTYMGVWQLTDNDTSLLLDGDPLTVLTLTDKNLDFSFMSDETDTNGNVIQITNTYRLVPVQ</sequence>
<evidence type="ECO:0000313" key="3">
    <source>
        <dbReference type="Proteomes" id="UP000187941"/>
    </source>
</evidence>
<evidence type="ECO:0000256" key="1">
    <source>
        <dbReference type="SAM" id="SignalP"/>
    </source>
</evidence>
<accession>A0A1P9WYF6</accession>
<proteinExistence type="predicted"/>
<gene>
    <name evidence="2" type="ORF">AWR27_14425</name>
</gene>
<evidence type="ECO:0000313" key="2">
    <source>
        <dbReference type="EMBL" id="AQG80412.1"/>
    </source>
</evidence>
<feature type="signal peptide" evidence="1">
    <location>
        <begin position="1"/>
        <end position="28"/>
    </location>
</feature>
<protein>
    <recommendedName>
        <fullName evidence="4">Lipocalin-like domain-containing protein</fullName>
    </recommendedName>
</protein>
<evidence type="ECO:0008006" key="4">
    <source>
        <dbReference type="Google" id="ProtNLM"/>
    </source>
</evidence>
<keyword evidence="3" id="KW-1185">Reference proteome</keyword>
<reference evidence="2 3" key="1">
    <citation type="submission" date="2016-01" db="EMBL/GenBank/DDBJ databases">
        <authorList>
            <person name="Oliw E.H."/>
        </authorList>
    </citation>
    <scope>NUCLEOTIDE SEQUENCE [LARGE SCALE GENOMIC DNA]</scope>
    <source>
        <strain evidence="2 3">DY10</strain>
    </source>
</reference>
<dbReference type="AlphaFoldDB" id="A0A1P9WYF6"/>
<dbReference type="KEGG" id="smon:AWR27_14425"/>
<keyword evidence="1" id="KW-0732">Signal</keyword>
<dbReference type="EMBL" id="CP014263">
    <property type="protein sequence ID" value="AQG80412.1"/>
    <property type="molecule type" value="Genomic_DNA"/>
</dbReference>
<name>A0A1P9WYF6_9BACT</name>
<feature type="chain" id="PRO_5012569073" description="Lipocalin-like domain-containing protein" evidence="1">
    <location>
        <begin position="29"/>
        <end position="154"/>
    </location>
</feature>
<dbReference type="STRING" id="1178516.AWR27_14425"/>